<reference evidence="11 12" key="1">
    <citation type="submission" date="2021-03" db="EMBL/GenBank/DDBJ databases">
        <title>Genomic Encyclopedia of Type Strains, Phase IV (KMG-IV): sequencing the most valuable type-strain genomes for metagenomic binning, comparative biology and taxonomic classification.</title>
        <authorList>
            <person name="Goeker M."/>
        </authorList>
    </citation>
    <scope>NUCLEOTIDE SEQUENCE [LARGE SCALE GENOMIC DNA]</scope>
    <source>
        <strain evidence="11 12">DSM 26675</strain>
    </source>
</reference>
<evidence type="ECO:0000256" key="6">
    <source>
        <dbReference type="ARBA" id="ARBA00023139"/>
    </source>
</evidence>
<evidence type="ECO:0000256" key="5">
    <source>
        <dbReference type="ARBA" id="ARBA00023136"/>
    </source>
</evidence>
<evidence type="ECO:0000313" key="12">
    <source>
        <dbReference type="Proteomes" id="UP001519293"/>
    </source>
</evidence>
<dbReference type="PANTHER" id="PTHR35789">
    <property type="entry name" value="SPORE GERMINATION PROTEIN B3"/>
    <property type="match status" value="1"/>
</dbReference>
<dbReference type="EMBL" id="JAGIKZ010000003">
    <property type="protein sequence ID" value="MBP2240341.1"/>
    <property type="molecule type" value="Genomic_DNA"/>
</dbReference>
<gene>
    <name evidence="11" type="ORF">J2Z40_000896</name>
</gene>
<keyword evidence="6" id="KW-0564">Palmitate</keyword>
<dbReference type="Gene3D" id="3.30.300.210">
    <property type="entry name" value="Nutrient germinant receptor protein C, domain 3"/>
    <property type="match status" value="1"/>
</dbReference>
<sequence>MKKSLLFLMCFCFMPTLTGCMDRVEMKDLAIIMAAGIDRLEDGQIRISVQIFIPRAITSGETGEDLSQGPIFVREGIGDNLANAVSMLQTNVPRRLFWGQCKIYIFGNELAKGGIRKEIDYLTRHPGPRGKSFLYVSEGKARGILTLVPPLERFSGTALRKLTEDEYGTKTTLKDVDMGLMGESESVSIPYIKKLESKESARKSHETIPVIDGTAIFKKDRMVGTLNIKETRGLLWLKDKVKRSTISIKADDADGEITLTPTLGKVKFIPEITEGHWIMNLNINIEGDIVQNETHLNLMNEVVLMKVKKKYEVALKERVTGTVEKLQQEYAADVVNFARRFHQKYPKEWRKVEDRWDEKFQEVKFKINVNATIRRPGYIGPPAALPKDEVIE</sequence>
<evidence type="ECO:0000256" key="7">
    <source>
        <dbReference type="ARBA" id="ARBA00023288"/>
    </source>
</evidence>
<proteinExistence type="inferred from homology"/>
<dbReference type="Pfam" id="PF05504">
    <property type="entry name" value="Spore_GerAC"/>
    <property type="match status" value="1"/>
</dbReference>
<keyword evidence="7" id="KW-0449">Lipoprotein</keyword>
<evidence type="ECO:0000256" key="2">
    <source>
        <dbReference type="ARBA" id="ARBA00007886"/>
    </source>
</evidence>
<feature type="domain" description="Spore germination GerAC-like C-terminal" evidence="9">
    <location>
        <begin position="212"/>
        <end position="377"/>
    </location>
</feature>
<dbReference type="InterPro" id="IPR038501">
    <property type="entry name" value="Spore_GerAC_C_sf"/>
</dbReference>
<accession>A0ABS4RD65</accession>
<keyword evidence="4 8" id="KW-0732">Signal</keyword>
<comment type="caution">
    <text evidence="11">The sequence shown here is derived from an EMBL/GenBank/DDBJ whole genome shotgun (WGS) entry which is preliminary data.</text>
</comment>
<keyword evidence="3" id="KW-0309">Germination</keyword>
<dbReference type="Gene3D" id="6.20.190.10">
    <property type="entry name" value="Nutrient germinant receptor protein C, domain 1"/>
    <property type="match status" value="1"/>
</dbReference>
<dbReference type="Proteomes" id="UP001519293">
    <property type="component" value="Unassembled WGS sequence"/>
</dbReference>
<dbReference type="NCBIfam" id="TIGR02887">
    <property type="entry name" value="spore_ger_x_C"/>
    <property type="match status" value="1"/>
</dbReference>
<dbReference type="InterPro" id="IPR057336">
    <property type="entry name" value="GerAC_N"/>
</dbReference>
<dbReference type="RefSeq" id="WP_083953960.1">
    <property type="nucleotide sequence ID" value="NZ_JAGIKZ010000003.1"/>
</dbReference>
<comment type="subcellular location">
    <subcellularLocation>
        <location evidence="1">Membrane</location>
        <topology evidence="1">Lipid-anchor</topology>
    </subcellularLocation>
</comment>
<dbReference type="PROSITE" id="PS51257">
    <property type="entry name" value="PROKAR_LIPOPROTEIN"/>
    <property type="match status" value="1"/>
</dbReference>
<protein>
    <submittedName>
        <fullName evidence="11">Spore germination protein KC</fullName>
    </submittedName>
</protein>
<feature type="domain" description="Spore germination protein N-terminal" evidence="10">
    <location>
        <begin position="22"/>
        <end position="193"/>
    </location>
</feature>
<dbReference type="InterPro" id="IPR046953">
    <property type="entry name" value="Spore_GerAC-like_C"/>
</dbReference>
<evidence type="ECO:0000256" key="3">
    <source>
        <dbReference type="ARBA" id="ARBA00022544"/>
    </source>
</evidence>
<feature type="signal peptide" evidence="8">
    <location>
        <begin position="1"/>
        <end position="18"/>
    </location>
</feature>
<evidence type="ECO:0000256" key="1">
    <source>
        <dbReference type="ARBA" id="ARBA00004635"/>
    </source>
</evidence>
<name>A0ABS4RD65_9BACI</name>
<evidence type="ECO:0000256" key="8">
    <source>
        <dbReference type="SAM" id="SignalP"/>
    </source>
</evidence>
<keyword evidence="12" id="KW-1185">Reference proteome</keyword>
<feature type="chain" id="PRO_5047053595" evidence="8">
    <location>
        <begin position="19"/>
        <end position="392"/>
    </location>
</feature>
<dbReference type="PANTHER" id="PTHR35789:SF1">
    <property type="entry name" value="SPORE GERMINATION PROTEIN B3"/>
    <property type="match status" value="1"/>
</dbReference>
<evidence type="ECO:0000256" key="4">
    <source>
        <dbReference type="ARBA" id="ARBA00022729"/>
    </source>
</evidence>
<dbReference type="InterPro" id="IPR008844">
    <property type="entry name" value="Spore_GerAC-like"/>
</dbReference>
<evidence type="ECO:0000313" key="11">
    <source>
        <dbReference type="EMBL" id="MBP2240341.1"/>
    </source>
</evidence>
<evidence type="ECO:0000259" key="9">
    <source>
        <dbReference type="Pfam" id="PF05504"/>
    </source>
</evidence>
<organism evidence="11 12">
    <name type="scientific">Cytobacillus eiseniae</name>
    <dbReference type="NCBI Taxonomy" id="762947"/>
    <lineage>
        <taxon>Bacteria</taxon>
        <taxon>Bacillati</taxon>
        <taxon>Bacillota</taxon>
        <taxon>Bacilli</taxon>
        <taxon>Bacillales</taxon>
        <taxon>Bacillaceae</taxon>
        <taxon>Cytobacillus</taxon>
    </lineage>
</organism>
<comment type="similarity">
    <text evidence="2">Belongs to the GerABKC lipoprotein family.</text>
</comment>
<dbReference type="Pfam" id="PF25198">
    <property type="entry name" value="Spore_GerAC_N"/>
    <property type="match status" value="1"/>
</dbReference>
<evidence type="ECO:0000259" key="10">
    <source>
        <dbReference type="Pfam" id="PF25198"/>
    </source>
</evidence>
<keyword evidence="5" id="KW-0472">Membrane</keyword>